<dbReference type="GO" id="GO:0005506">
    <property type="term" value="F:iron ion binding"/>
    <property type="evidence" value="ECO:0007669"/>
    <property type="project" value="UniProtKB-UniRule"/>
</dbReference>
<evidence type="ECO:0000259" key="6">
    <source>
        <dbReference type="PROSITE" id="PS51184"/>
    </source>
</evidence>
<comment type="function">
    <text evidence="3">Oxygenase that can act as both a histone lysine demethylase and a ribosomal histidine hydroxylase.</text>
</comment>
<keyword evidence="5" id="KW-1133">Transmembrane helix</keyword>
<dbReference type="EMBL" id="CM010717">
    <property type="protein sequence ID" value="RZC56659.1"/>
    <property type="molecule type" value="Genomic_DNA"/>
</dbReference>
<keyword evidence="3" id="KW-0539">Nucleus</keyword>
<dbReference type="SUPFAM" id="SSF48371">
    <property type="entry name" value="ARM repeat"/>
    <property type="match status" value="1"/>
</dbReference>
<dbReference type="PROSITE" id="PS51184">
    <property type="entry name" value="JMJC"/>
    <property type="match status" value="1"/>
</dbReference>
<evidence type="ECO:0000313" key="8">
    <source>
        <dbReference type="Proteomes" id="UP000316621"/>
    </source>
</evidence>
<keyword evidence="3" id="KW-0805">Transcription regulation</keyword>
<evidence type="ECO:0000256" key="2">
    <source>
        <dbReference type="ARBA" id="ARBA00023004"/>
    </source>
</evidence>
<dbReference type="GO" id="GO:0005730">
    <property type="term" value="C:nucleolus"/>
    <property type="evidence" value="ECO:0007669"/>
    <property type="project" value="TreeGrafter"/>
</dbReference>
<dbReference type="PANTHER" id="PTHR13096">
    <property type="entry name" value="MINA53 MYC INDUCED NUCLEAR ANTIGEN"/>
    <property type="match status" value="1"/>
</dbReference>
<feature type="compositionally biased region" description="Basic residues" evidence="4">
    <location>
        <begin position="1"/>
        <end position="10"/>
    </location>
</feature>
<comment type="cofactor">
    <cofactor evidence="3">
        <name>Fe(2+)</name>
        <dbReference type="ChEBI" id="CHEBI:29033"/>
    </cofactor>
    <text evidence="3">Binds 1 Fe(2+) ion per subunit.</text>
</comment>
<evidence type="ECO:0000256" key="3">
    <source>
        <dbReference type="RuleBase" id="RU366061"/>
    </source>
</evidence>
<evidence type="ECO:0000256" key="1">
    <source>
        <dbReference type="ARBA" id="ARBA00022723"/>
    </source>
</evidence>
<keyword evidence="3" id="KW-0560">Oxidoreductase</keyword>
<keyword evidence="1 3" id="KW-0479">Metal-binding</keyword>
<feature type="transmembrane region" description="Helical" evidence="5">
    <location>
        <begin position="85"/>
        <end position="103"/>
    </location>
</feature>
<comment type="subcellular location">
    <subcellularLocation>
        <location evidence="3">Nucleus</location>
    </subcellularLocation>
</comment>
<feature type="domain" description="JmjC" evidence="6">
    <location>
        <begin position="434"/>
        <end position="594"/>
    </location>
</feature>
<dbReference type="SUPFAM" id="SSF51197">
    <property type="entry name" value="Clavaminate synthase-like"/>
    <property type="match status" value="1"/>
</dbReference>
<organism evidence="7 8">
    <name type="scientific">Papaver somniferum</name>
    <name type="common">Opium poppy</name>
    <dbReference type="NCBI Taxonomy" id="3469"/>
    <lineage>
        <taxon>Eukaryota</taxon>
        <taxon>Viridiplantae</taxon>
        <taxon>Streptophyta</taxon>
        <taxon>Embryophyta</taxon>
        <taxon>Tracheophyta</taxon>
        <taxon>Spermatophyta</taxon>
        <taxon>Magnoliopsida</taxon>
        <taxon>Ranunculales</taxon>
        <taxon>Papaveraceae</taxon>
        <taxon>Papaveroideae</taxon>
        <taxon>Papaver</taxon>
    </lineage>
</organism>
<keyword evidence="8" id="KW-1185">Reference proteome</keyword>
<dbReference type="GO" id="GO:0051864">
    <property type="term" value="F:histone H3K36 demethylase activity"/>
    <property type="evidence" value="ECO:0007669"/>
    <property type="project" value="TreeGrafter"/>
</dbReference>
<dbReference type="Gene3D" id="2.60.120.650">
    <property type="entry name" value="Cupin"/>
    <property type="match status" value="1"/>
</dbReference>
<dbReference type="CDD" id="cd02208">
    <property type="entry name" value="cupin_RmlC-like"/>
    <property type="match status" value="1"/>
</dbReference>
<dbReference type="STRING" id="3469.A0A4Y7JAA2"/>
<evidence type="ECO:0000256" key="5">
    <source>
        <dbReference type="SAM" id="Phobius"/>
    </source>
</evidence>
<keyword evidence="3" id="KW-0223">Dioxygenase</keyword>
<evidence type="ECO:0000313" key="7">
    <source>
        <dbReference type="EMBL" id="RZC56659.1"/>
    </source>
</evidence>
<dbReference type="OMA" id="FPHAAYT"/>
<dbReference type="AlphaFoldDB" id="A0A4Y7JAA2"/>
<keyword evidence="5" id="KW-0472">Membrane</keyword>
<dbReference type="Pfam" id="PF08007">
    <property type="entry name" value="JmjC_2"/>
    <property type="match status" value="1"/>
</dbReference>
<gene>
    <name evidence="7" type="ORF">C5167_015514</name>
</gene>
<comment type="similarity">
    <text evidence="3">Belongs to the ROX family.</text>
</comment>
<keyword evidence="2 3" id="KW-0408">Iron</keyword>
<keyword evidence="3" id="KW-0804">Transcription</keyword>
<dbReference type="Gramene" id="RZC56659">
    <property type="protein sequence ID" value="RZC56659"/>
    <property type="gene ID" value="C5167_015514"/>
</dbReference>
<reference evidence="7 8" key="1">
    <citation type="journal article" date="2018" name="Science">
        <title>The opium poppy genome and morphinan production.</title>
        <authorList>
            <person name="Guo L."/>
            <person name="Winzer T."/>
            <person name="Yang X."/>
            <person name="Li Y."/>
            <person name="Ning Z."/>
            <person name="He Z."/>
            <person name="Teodor R."/>
            <person name="Lu Y."/>
            <person name="Bowser T.A."/>
            <person name="Graham I.A."/>
            <person name="Ye K."/>
        </authorList>
    </citation>
    <scope>NUCLEOTIDE SEQUENCE [LARGE SCALE GENOMIC DNA]</scope>
    <source>
        <strain evidence="8">cv. HN1</strain>
        <tissue evidence="7">Leaves</tissue>
    </source>
</reference>
<accession>A0A4Y7JAA2</accession>
<dbReference type="PANTHER" id="PTHR13096:SF9">
    <property type="entry name" value="BIFUNCTIONAL LYSINE-SPECIFIC DEMETHYLASE AND HISTIDYL-HYDROXYLASE"/>
    <property type="match status" value="1"/>
</dbReference>
<proteinExistence type="inferred from homology"/>
<dbReference type="GO" id="GO:0032453">
    <property type="term" value="F:histone H3K4 demethylase activity"/>
    <property type="evidence" value="ECO:0007669"/>
    <property type="project" value="TreeGrafter"/>
</dbReference>
<dbReference type="InterPro" id="IPR039994">
    <property type="entry name" value="NO66-like"/>
</dbReference>
<name>A0A4Y7JAA2_PAPSO</name>
<dbReference type="InterPro" id="IPR016024">
    <property type="entry name" value="ARM-type_fold"/>
</dbReference>
<dbReference type="Proteomes" id="UP000316621">
    <property type="component" value="Chromosome 3"/>
</dbReference>
<feature type="region of interest" description="Disordered" evidence="4">
    <location>
        <begin position="1"/>
        <end position="23"/>
    </location>
</feature>
<sequence length="838" mass="94952">MVKQRKKRKRNLENDDDDDDENGNVDTMFPVLLASSANKIRTPFTRSILKKQLQKLHSVLQSQPKPIFNKPSILSILPVLLNKTLIYPSITCLILEIIGFISLTSIEDNQRIALDAEILRGLLNCLMECKSKKKVLVSVCNAVLDVSTTWIGRAKLCQAFAVQKLISVFLQDDATAKHVVQYCMGKGSSGVDELRVLVLEATITLINTCNLKQLTEIPKELVESFLRYLKEAWVSLRDEIILKNVGECGKDGNIRLSNTRVHDLAESIFRLSINRSDCSTNCTPEVVRRNIFGPEHSEFEQFMLNYWEKSPFLFTKLSKPLSDCGDSFSSLFRSFNSKRTTSAVISSVLRGLVSCPPLPSDDLNIISFLEEVKGGLGFPMIYEQDIRVLKAVGLSNTKVKREIHYHKELTDSTVTTDHKMVDVHKCEEAFLEGYTVALRGMEFRSESIAAIADGLAVLFGQPSVGANAYLTPPQSQGLARHYDDHCVFICQLLGQKRWVVSPRQTSLLPRLYEPLRCLTGSEDGIDAFECKQFLLQEGDILYIPRGCPHEAYTVTDDDVPEKDDVSTGSSLHLTLGIEIEPPFESPKVIADIFVPWLAIYTLILNDDVPEKDDVSTGSSLHLTLGIEIEPPFEWEGFAHVALHCWNQKRQVNPCINQLLGGLNSVYVYLLHISIQLIGYQDSVFRKGCMVASFSLPQNKKENQLSEKLDLDQRKTFSYIVDCIDKEANFLKAFQCVEEAIQEKNEEWFQRLRWLHHLDHEGVADEGFDWTSHLEGFENLLRLLYEDREDAEATFTLVKSSFCKAVAFENVCESFEMLLLKYKRTRKHYMSGMLSLHCS</sequence>
<feature type="compositionally biased region" description="Acidic residues" evidence="4">
    <location>
        <begin position="14"/>
        <end position="23"/>
    </location>
</feature>
<dbReference type="EC" id="1.14.11.-" evidence="3"/>
<keyword evidence="5" id="KW-0812">Transmembrane</keyword>
<evidence type="ECO:0000256" key="4">
    <source>
        <dbReference type="SAM" id="MobiDB-lite"/>
    </source>
</evidence>
<protein>
    <recommendedName>
        <fullName evidence="3">Bifunctional lysine-specific demethylase and histidyl-hydroxylase</fullName>
        <ecNumber evidence="3">1.14.11.-</ecNumber>
    </recommendedName>
</protein>
<dbReference type="InterPro" id="IPR003347">
    <property type="entry name" value="JmjC_dom"/>
</dbReference>